<dbReference type="RefSeq" id="WP_229434486.1">
    <property type="nucleotide sequence ID" value="NZ_JAJHPV010000021.1"/>
</dbReference>
<proteinExistence type="predicted"/>
<organism evidence="1 2">
    <name type="scientific">Massilia agrisoli</name>
    <dbReference type="NCBI Taxonomy" id="2892444"/>
    <lineage>
        <taxon>Bacteria</taxon>
        <taxon>Pseudomonadati</taxon>
        <taxon>Pseudomonadota</taxon>
        <taxon>Betaproteobacteria</taxon>
        <taxon>Burkholderiales</taxon>
        <taxon>Oxalobacteraceae</taxon>
        <taxon>Telluria group</taxon>
        <taxon>Massilia</taxon>
    </lineage>
</organism>
<name>A0ABS8IY11_9BURK</name>
<evidence type="ECO:0000313" key="1">
    <source>
        <dbReference type="EMBL" id="MCC6073395.1"/>
    </source>
</evidence>
<reference evidence="1 2" key="1">
    <citation type="submission" date="2021-11" db="EMBL/GenBank/DDBJ databases">
        <authorList>
            <person name="Huq M.A."/>
        </authorList>
    </citation>
    <scope>NUCLEOTIDE SEQUENCE [LARGE SCALE GENOMIC DNA]</scope>
    <source>
        <strain evidence="1 2">MAHUQ-52</strain>
    </source>
</reference>
<gene>
    <name evidence="1" type="ORF">LMJ30_20895</name>
</gene>
<evidence type="ECO:0000313" key="2">
    <source>
        <dbReference type="Proteomes" id="UP001198701"/>
    </source>
</evidence>
<dbReference type="Proteomes" id="UP001198701">
    <property type="component" value="Unassembled WGS sequence"/>
</dbReference>
<keyword evidence="2" id="KW-1185">Reference proteome</keyword>
<comment type="caution">
    <text evidence="1">The sequence shown here is derived from an EMBL/GenBank/DDBJ whole genome shotgun (WGS) entry which is preliminary data.</text>
</comment>
<accession>A0ABS8IY11</accession>
<sequence>MEKYDDKRPTLLDMAISESAPGAVERLLQRWHWLAEKLTPLVGERGFCALYGRAVKLVLPSFGWLTASQSCTSITSLLETLRGDLASVDGSTAAAGNTALFTTFTKLLTALIGEALTNRLLASENTEQKHVQEHK</sequence>
<dbReference type="EMBL" id="JAJHPV010000021">
    <property type="protein sequence ID" value="MCC6073395.1"/>
    <property type="molecule type" value="Genomic_DNA"/>
</dbReference>
<protein>
    <submittedName>
        <fullName evidence="1">Uncharacterized protein</fullName>
    </submittedName>
</protein>